<dbReference type="Gene3D" id="3.90.320.10">
    <property type="match status" value="1"/>
</dbReference>
<dbReference type="GO" id="GO:0033202">
    <property type="term" value="C:DNA helicase complex"/>
    <property type="evidence" value="ECO:0007669"/>
    <property type="project" value="TreeGrafter"/>
</dbReference>
<evidence type="ECO:0000256" key="14">
    <source>
        <dbReference type="PROSITE-ProRule" id="PRU00560"/>
    </source>
</evidence>
<evidence type="ECO:0000256" key="12">
    <source>
        <dbReference type="ARBA" id="ARBA00048988"/>
    </source>
</evidence>
<dbReference type="InterPro" id="IPR000212">
    <property type="entry name" value="DNA_helicase_UvrD/REP"/>
</dbReference>
<evidence type="ECO:0000259" key="16">
    <source>
        <dbReference type="PROSITE" id="PS51217"/>
    </source>
</evidence>
<dbReference type="AlphaFoldDB" id="A0A426D7U5"/>
<dbReference type="GO" id="GO:0016887">
    <property type="term" value="F:ATP hydrolysis activity"/>
    <property type="evidence" value="ECO:0007669"/>
    <property type="project" value="RHEA"/>
</dbReference>
<evidence type="ECO:0000256" key="4">
    <source>
        <dbReference type="ARBA" id="ARBA00022801"/>
    </source>
</evidence>
<dbReference type="SUPFAM" id="SSF52980">
    <property type="entry name" value="Restriction endonuclease-like"/>
    <property type="match status" value="1"/>
</dbReference>
<dbReference type="GO" id="GO:0043138">
    <property type="term" value="F:3'-5' DNA helicase activity"/>
    <property type="evidence" value="ECO:0007669"/>
    <property type="project" value="UniProtKB-UniRule"/>
</dbReference>
<keyword evidence="3 13" id="KW-0227">DNA damage</keyword>
<dbReference type="EC" id="5.6.2.4" evidence="13"/>
<comment type="similarity">
    <text evidence="13">Belongs to the helicase family. AddA subfamily.</text>
</comment>
<evidence type="ECO:0000256" key="5">
    <source>
        <dbReference type="ARBA" id="ARBA00022806"/>
    </source>
</evidence>
<dbReference type="PANTHER" id="PTHR11070:SF48">
    <property type="entry name" value="ATP-DEPENDENT HELICASE_NUCLEASE SUBUNIT A"/>
    <property type="match status" value="1"/>
</dbReference>
<evidence type="ECO:0000256" key="7">
    <source>
        <dbReference type="ARBA" id="ARBA00022840"/>
    </source>
</evidence>
<keyword evidence="18" id="KW-1185">Reference proteome</keyword>
<feature type="domain" description="UvrD-like helicase C-terminal" evidence="16">
    <location>
        <begin position="527"/>
        <end position="822"/>
    </location>
</feature>
<keyword evidence="10 13" id="KW-0413">Isomerase</keyword>
<dbReference type="GO" id="GO:0000724">
    <property type="term" value="P:double-strand break repair via homologous recombination"/>
    <property type="evidence" value="ECO:0007669"/>
    <property type="project" value="UniProtKB-UniRule"/>
</dbReference>
<evidence type="ECO:0000256" key="1">
    <source>
        <dbReference type="ARBA" id="ARBA00022722"/>
    </source>
</evidence>
<evidence type="ECO:0000256" key="11">
    <source>
        <dbReference type="ARBA" id="ARBA00034617"/>
    </source>
</evidence>
<dbReference type="GO" id="GO:0003690">
    <property type="term" value="F:double-stranded DNA binding"/>
    <property type="evidence" value="ECO:0007669"/>
    <property type="project" value="UniProtKB-UniRule"/>
</dbReference>
<comment type="function">
    <text evidence="13">The heterodimer acts as both an ATP-dependent DNA helicase and an ATP-dependent, dual-direction single-stranded exonuclease. Recognizes the chi site generating a DNA molecule suitable for the initiation of homologous recombination. The AddA nuclease domain is required for chi fragment generation; this subunit has the helicase and 3' -&gt; 5' nuclease activities.</text>
</comment>
<keyword evidence="6 13" id="KW-0269">Exonuclease</keyword>
<comment type="cofactor">
    <cofactor evidence="13">
        <name>Mg(2+)</name>
        <dbReference type="ChEBI" id="CHEBI:18420"/>
    </cofactor>
</comment>
<organism evidence="17 18">
    <name type="scientific">Lactiplantibacillus garii</name>
    <dbReference type="NCBI Taxonomy" id="2306423"/>
    <lineage>
        <taxon>Bacteria</taxon>
        <taxon>Bacillati</taxon>
        <taxon>Bacillota</taxon>
        <taxon>Bacilli</taxon>
        <taxon>Lactobacillales</taxon>
        <taxon>Lactobacillaceae</taxon>
        <taxon>Lactiplantibacillus</taxon>
    </lineage>
</organism>
<evidence type="ECO:0000313" key="18">
    <source>
        <dbReference type="Proteomes" id="UP000283633"/>
    </source>
</evidence>
<dbReference type="PROSITE" id="PS51198">
    <property type="entry name" value="UVRD_HELICASE_ATP_BIND"/>
    <property type="match status" value="1"/>
</dbReference>
<dbReference type="PROSITE" id="PS51217">
    <property type="entry name" value="UVRD_HELICASE_CTER"/>
    <property type="match status" value="1"/>
</dbReference>
<dbReference type="InterPro" id="IPR011604">
    <property type="entry name" value="PDDEXK-like_dom_sf"/>
</dbReference>
<comment type="subunit">
    <text evidence="13">Heterodimer of AddA and AddB/RexB.</text>
</comment>
<reference evidence="17 18" key="1">
    <citation type="submission" date="2018-08" db="EMBL/GenBank/DDBJ databases">
        <title>Genome Lactobacillus garii FI11369.</title>
        <authorList>
            <person name="Diaz M."/>
            <person name="Narbad A."/>
        </authorList>
    </citation>
    <scope>NUCLEOTIDE SEQUENCE [LARGE SCALE GENOMIC DNA]</scope>
    <source>
        <strain evidence="17 18">FI11369</strain>
    </source>
</reference>
<feature type="domain" description="UvrD-like helicase ATP-binding" evidence="15">
    <location>
        <begin position="5"/>
        <end position="482"/>
    </location>
</feature>
<keyword evidence="5 13" id="KW-0347">Helicase</keyword>
<dbReference type="HAMAP" id="MF_01451">
    <property type="entry name" value="AddA"/>
    <property type="match status" value="1"/>
</dbReference>
<keyword evidence="9 13" id="KW-0234">DNA repair</keyword>
<keyword evidence="7 13" id="KW-0067">ATP-binding</keyword>
<dbReference type="InterPro" id="IPR011335">
    <property type="entry name" value="Restrct_endonuc-II-like"/>
</dbReference>
<comment type="caution">
    <text evidence="17">The sequence shown here is derived from an EMBL/GenBank/DDBJ whole genome shotgun (WGS) entry which is preliminary data.</text>
</comment>
<dbReference type="GO" id="GO:0008408">
    <property type="term" value="F:3'-5' exonuclease activity"/>
    <property type="evidence" value="ECO:0007669"/>
    <property type="project" value="UniProtKB-UniRule"/>
</dbReference>
<dbReference type="OrthoDB" id="9810135at2"/>
<evidence type="ECO:0000256" key="3">
    <source>
        <dbReference type="ARBA" id="ARBA00022763"/>
    </source>
</evidence>
<dbReference type="Pfam" id="PF12705">
    <property type="entry name" value="PDDEXK_1"/>
    <property type="match status" value="1"/>
</dbReference>
<protein>
    <recommendedName>
        <fullName evidence="13">ATP-dependent helicase/nuclease subunit A</fullName>
        <ecNumber evidence="13">3.1.-.-</ecNumber>
        <ecNumber evidence="13">5.6.2.4</ecNumber>
    </recommendedName>
    <alternativeName>
        <fullName evidence="13">ATP-dependent helicase/nuclease AddA</fullName>
    </alternativeName>
    <alternativeName>
        <fullName evidence="13">DNA 3'-5' helicase AddA</fullName>
    </alternativeName>
</protein>
<evidence type="ECO:0000256" key="9">
    <source>
        <dbReference type="ARBA" id="ARBA00023204"/>
    </source>
</evidence>
<comment type="catalytic activity">
    <reaction evidence="12 13">
        <text>ATP + H2O = ADP + phosphate + H(+)</text>
        <dbReference type="Rhea" id="RHEA:13065"/>
        <dbReference type="ChEBI" id="CHEBI:15377"/>
        <dbReference type="ChEBI" id="CHEBI:15378"/>
        <dbReference type="ChEBI" id="CHEBI:30616"/>
        <dbReference type="ChEBI" id="CHEBI:43474"/>
        <dbReference type="ChEBI" id="CHEBI:456216"/>
        <dbReference type="EC" id="5.6.2.4"/>
    </reaction>
</comment>
<keyword evidence="2 13" id="KW-0547">Nucleotide-binding</keyword>
<gene>
    <name evidence="13 17" type="primary">addA</name>
    <name evidence="17" type="ORF">D1831_06275</name>
</gene>
<dbReference type="Pfam" id="PF00580">
    <property type="entry name" value="UvrD-helicase"/>
    <property type="match status" value="1"/>
</dbReference>
<dbReference type="RefSeq" id="WP_125072077.1">
    <property type="nucleotide sequence ID" value="NZ_QWZQ01000016.1"/>
</dbReference>
<evidence type="ECO:0000256" key="13">
    <source>
        <dbReference type="HAMAP-Rule" id="MF_01451"/>
    </source>
</evidence>
<dbReference type="PANTHER" id="PTHR11070">
    <property type="entry name" value="UVRD / RECB / PCRA DNA HELICASE FAMILY MEMBER"/>
    <property type="match status" value="1"/>
</dbReference>
<dbReference type="InterPro" id="IPR014152">
    <property type="entry name" value="AddA"/>
</dbReference>
<feature type="binding site" evidence="14">
    <location>
        <begin position="26"/>
        <end position="33"/>
    </location>
    <ligand>
        <name>ATP</name>
        <dbReference type="ChEBI" id="CHEBI:30616"/>
    </ligand>
</feature>
<accession>A0A426D7U5</accession>
<dbReference type="InterPro" id="IPR014017">
    <property type="entry name" value="DNA_helicase_UvrD-like_C"/>
</dbReference>
<evidence type="ECO:0000313" key="17">
    <source>
        <dbReference type="EMBL" id="RRK10665.1"/>
    </source>
</evidence>
<evidence type="ECO:0000259" key="15">
    <source>
        <dbReference type="PROSITE" id="PS51198"/>
    </source>
</evidence>
<evidence type="ECO:0000256" key="2">
    <source>
        <dbReference type="ARBA" id="ARBA00022741"/>
    </source>
</evidence>
<dbReference type="EMBL" id="QWZQ01000016">
    <property type="protein sequence ID" value="RRK10665.1"/>
    <property type="molecule type" value="Genomic_DNA"/>
</dbReference>
<keyword evidence="8 13" id="KW-0238">DNA-binding</keyword>
<proteinExistence type="inferred from homology"/>
<dbReference type="GO" id="GO:0005829">
    <property type="term" value="C:cytosol"/>
    <property type="evidence" value="ECO:0007669"/>
    <property type="project" value="TreeGrafter"/>
</dbReference>
<evidence type="ECO:0000256" key="8">
    <source>
        <dbReference type="ARBA" id="ARBA00023125"/>
    </source>
</evidence>
<evidence type="ECO:0000256" key="10">
    <source>
        <dbReference type="ARBA" id="ARBA00023235"/>
    </source>
</evidence>
<dbReference type="GO" id="GO:0005524">
    <property type="term" value="F:ATP binding"/>
    <property type="evidence" value="ECO:0007669"/>
    <property type="project" value="UniProtKB-UniRule"/>
</dbReference>
<dbReference type="CDD" id="cd17932">
    <property type="entry name" value="DEXQc_UvrD"/>
    <property type="match status" value="1"/>
</dbReference>
<evidence type="ECO:0000256" key="6">
    <source>
        <dbReference type="ARBA" id="ARBA00022839"/>
    </source>
</evidence>
<dbReference type="SUPFAM" id="SSF52540">
    <property type="entry name" value="P-loop containing nucleoside triphosphate hydrolases"/>
    <property type="match status" value="1"/>
</dbReference>
<dbReference type="InterPro" id="IPR014016">
    <property type="entry name" value="UvrD-like_ATP-bd"/>
</dbReference>
<comment type="catalytic activity">
    <reaction evidence="11 13">
        <text>Couples ATP hydrolysis with the unwinding of duplex DNA by translocating in the 3'-5' direction.</text>
        <dbReference type="EC" id="5.6.2.4"/>
    </reaction>
</comment>
<keyword evidence="4 13" id="KW-0378">Hydrolase</keyword>
<dbReference type="Gene3D" id="3.40.50.300">
    <property type="entry name" value="P-loop containing nucleotide triphosphate hydrolases"/>
    <property type="match status" value="4"/>
</dbReference>
<keyword evidence="1 13" id="KW-0540">Nuclease</keyword>
<dbReference type="InterPro" id="IPR027417">
    <property type="entry name" value="P-loop_NTPase"/>
</dbReference>
<dbReference type="NCBIfam" id="TIGR02785">
    <property type="entry name" value="addA_Gpos"/>
    <property type="match status" value="1"/>
</dbReference>
<dbReference type="Proteomes" id="UP000283633">
    <property type="component" value="Unassembled WGS sequence"/>
</dbReference>
<dbReference type="EC" id="3.1.-.-" evidence="13"/>
<name>A0A426D7U5_9LACO</name>
<dbReference type="InterPro" id="IPR038726">
    <property type="entry name" value="PDDEXK_AddAB-type"/>
</dbReference>
<sequence>MSAKTQYTESQQAVISQQGNNLLVSASAGSGKTTVLIERIMRKILAGTNVDQLLVVTFTNLAAKHMKQKLESQINKRISQLMTADASKTTADPAVQRLRQQLNLLGVANISTLDAFCLRVIQRYYYVIDLDPVFRLLTDNTEGLLIRDQVWDAVREKLYAEDGQLFDLLTANFSNDRSDDGLGQLVFRLFDFAQSTPDPEAWLTALPKNYHLEGSELTATDFYQQRLLPLLRQTLETLVGQMKQAVQIAETAALAPKTILAVQTAQADLTTLATELPTASWNTVRTAVTGFKVGRMTKTYKTDPEKTARAQAMGNLVDDVKKQMGNLAESYFAADEEQVLDVMTGAEAIVRELVRATQRFKAAFALEKRRRHVLDFSDLEHLTLAILTNDSESGRGALAQLKAQFEEVMVDEYQDINSLQETILQLLSRKDPGNMFMVGDVKQSIYQFRLADPLLFLHKYHDFGANPSHGDRIVLAENFRSVENVDNFTNLIFSQLMDAPVGQIEYDQAAYLKYGPKDYPEDMPQTTSLLLYQTGTDTPDESTQHQAVHSSDEEGAEVAFSIDDPSIGSITMVAQKILALKKMAHPIFDRSTGRYRPFRFSDAALLVPTRNHNLTIIDIFKQYHIPIVVNDAQNYFQTTEIRIMMALLSVIDNPYQDIPLVAVLRSPIVGLDENQLVYLRIQNKTSDYFQAVRDFYQRYPTAADHSDYGDKLYAKVETFMRQLTEFRDLARRNQIVTLIWRIYEQTGFLDYVGGMPAGPQRQANLHALYERAYTYEQGSFKGLFQFVRFIKRMQEKDQDLAAAVAETDTEAVSVMTIHGSKGLEYPVIFLMDMDKRFNQTDTRANALMDREAGIGINYLDPEQRVKYPTLPRLVIQQVVSQKLRAEEMRKLYVAITRAQQQLFLVGTIESIDAATAKWRKGFGSSGRVLSAQVRTSTNNQLDWVGMALMRHPLMKDYWGDEWPTFTLDTDPTKFTLELGDAQSIGQRQTTSTVADESAVSQVEQAVTIDVDQMTRDNLTNLLNFQYGHQVSTVTTAYQSVSEVKRIFEDPDTARMNANPTVSAKRARPTSRFVTGELEMPQFLQTTREPTSAEVGSATHLVLEQLDLTQPVNSITVQTTIDDLVAKRVLTEPLAKLINVDAVVGFYASELGQQILAAPANVHREVPFSLLLPARQLFTELDVHEHARVLIHGIIDGYFETPNGLILFDYKTDHVKQPADLLTRYAGQVELYAAALRSMYQRPVVQQYLYSLPQRTFVDVPQRKTTN</sequence>
<dbReference type="Pfam" id="PF13361">
    <property type="entry name" value="UvrD_C"/>
    <property type="match status" value="1"/>
</dbReference>